<accession>A0A9P6L4F9</accession>
<keyword evidence="5" id="KW-0571">Peptide transport</keyword>
<feature type="transmembrane region" description="Helical" evidence="10">
    <location>
        <begin position="515"/>
        <end position="537"/>
    </location>
</feature>
<dbReference type="InterPro" id="IPR004648">
    <property type="entry name" value="Oligpept_transpt"/>
</dbReference>
<dbReference type="AlphaFoldDB" id="A0A9P6L4F9"/>
<keyword evidence="4 10" id="KW-0812">Transmembrane</keyword>
<reference evidence="11" key="2">
    <citation type="submission" date="2020-11" db="EMBL/GenBank/DDBJ databases">
        <authorList>
            <consortium name="DOE Joint Genome Institute"/>
            <person name="Kuo A."/>
            <person name="Miyauchi S."/>
            <person name="Kiss E."/>
            <person name="Drula E."/>
            <person name="Kohler A."/>
            <person name="Sanchez-Garcia M."/>
            <person name="Andreopoulos B."/>
            <person name="Barry K.W."/>
            <person name="Bonito G."/>
            <person name="Buee M."/>
            <person name="Carver A."/>
            <person name="Chen C."/>
            <person name="Cichocki N."/>
            <person name="Clum A."/>
            <person name="Culley D."/>
            <person name="Crous P.W."/>
            <person name="Fauchery L."/>
            <person name="Girlanda M."/>
            <person name="Hayes R."/>
            <person name="Keri Z."/>
            <person name="Labutti K."/>
            <person name="Lipzen A."/>
            <person name="Lombard V."/>
            <person name="Magnuson J."/>
            <person name="Maillard F."/>
            <person name="Morin E."/>
            <person name="Murat C."/>
            <person name="Nolan M."/>
            <person name="Ohm R."/>
            <person name="Pangilinan J."/>
            <person name="Pereira M."/>
            <person name="Perotto S."/>
            <person name="Peter M."/>
            <person name="Riley R."/>
            <person name="Sitrit Y."/>
            <person name="Stielow B."/>
            <person name="Szollosi G."/>
            <person name="Zifcakova L."/>
            <person name="Stursova M."/>
            <person name="Spatafora J.W."/>
            <person name="Tedersoo L."/>
            <person name="Vaario L.-M."/>
            <person name="Yamada A."/>
            <person name="Yan M."/>
            <person name="Wang P."/>
            <person name="Xu J."/>
            <person name="Bruns T."/>
            <person name="Baldrian P."/>
            <person name="Vilgalys R."/>
            <person name="Henrissat B."/>
            <person name="Grigoriev I.V."/>
            <person name="Hibbett D."/>
            <person name="Nagy L.G."/>
            <person name="Martin F.M."/>
        </authorList>
    </citation>
    <scope>NUCLEOTIDE SEQUENCE</scope>
    <source>
        <strain evidence="11">UH-Tt-Lm1</strain>
    </source>
</reference>
<feature type="transmembrane region" description="Helical" evidence="10">
    <location>
        <begin position="456"/>
        <end position="476"/>
    </location>
</feature>
<protein>
    <submittedName>
        <fullName evidence="11">OPT-domain-containing protein</fullName>
    </submittedName>
</protein>
<keyword evidence="8 10" id="KW-0472">Membrane</keyword>
<feature type="region of interest" description="Disordered" evidence="9">
    <location>
        <begin position="1"/>
        <end position="21"/>
    </location>
</feature>
<feature type="transmembrane region" description="Helical" evidence="10">
    <location>
        <begin position="543"/>
        <end position="562"/>
    </location>
</feature>
<evidence type="ECO:0000256" key="2">
    <source>
        <dbReference type="ARBA" id="ARBA00008807"/>
    </source>
</evidence>
<organism evidence="11 12">
    <name type="scientific">Thelephora terrestris</name>
    <dbReference type="NCBI Taxonomy" id="56493"/>
    <lineage>
        <taxon>Eukaryota</taxon>
        <taxon>Fungi</taxon>
        <taxon>Dikarya</taxon>
        <taxon>Basidiomycota</taxon>
        <taxon>Agaricomycotina</taxon>
        <taxon>Agaricomycetes</taxon>
        <taxon>Thelephorales</taxon>
        <taxon>Thelephoraceae</taxon>
        <taxon>Thelephora</taxon>
    </lineage>
</organism>
<keyword evidence="12" id="KW-1185">Reference proteome</keyword>
<evidence type="ECO:0000256" key="9">
    <source>
        <dbReference type="SAM" id="MobiDB-lite"/>
    </source>
</evidence>
<feature type="transmembrane region" description="Helical" evidence="10">
    <location>
        <begin position="718"/>
        <end position="737"/>
    </location>
</feature>
<comment type="caution">
    <text evidence="11">The sequence shown here is derived from an EMBL/GenBank/DDBJ whole genome shotgun (WGS) entry which is preliminary data.</text>
</comment>
<feature type="transmembrane region" description="Helical" evidence="10">
    <location>
        <begin position="308"/>
        <end position="326"/>
    </location>
</feature>
<name>A0A9P6L4F9_9AGAM</name>
<feature type="transmembrane region" description="Helical" evidence="10">
    <location>
        <begin position="690"/>
        <end position="711"/>
    </location>
</feature>
<dbReference type="Proteomes" id="UP000736335">
    <property type="component" value="Unassembled WGS sequence"/>
</dbReference>
<evidence type="ECO:0000256" key="8">
    <source>
        <dbReference type="ARBA" id="ARBA00023136"/>
    </source>
</evidence>
<evidence type="ECO:0000256" key="1">
    <source>
        <dbReference type="ARBA" id="ARBA00004141"/>
    </source>
</evidence>
<dbReference type="OrthoDB" id="9986677at2759"/>
<evidence type="ECO:0000256" key="6">
    <source>
        <dbReference type="ARBA" id="ARBA00022927"/>
    </source>
</evidence>
<feature type="transmembrane region" description="Helical" evidence="10">
    <location>
        <begin position="268"/>
        <end position="287"/>
    </location>
</feature>
<feature type="transmembrane region" description="Helical" evidence="10">
    <location>
        <begin position="209"/>
        <end position="232"/>
    </location>
</feature>
<dbReference type="NCBIfam" id="TIGR00727">
    <property type="entry name" value="ISP4_OPT"/>
    <property type="match status" value="1"/>
</dbReference>
<dbReference type="GO" id="GO:0016020">
    <property type="term" value="C:membrane"/>
    <property type="evidence" value="ECO:0007669"/>
    <property type="project" value="UniProtKB-SubCell"/>
</dbReference>
<evidence type="ECO:0000313" key="12">
    <source>
        <dbReference type="Proteomes" id="UP000736335"/>
    </source>
</evidence>
<evidence type="ECO:0000256" key="5">
    <source>
        <dbReference type="ARBA" id="ARBA00022856"/>
    </source>
</evidence>
<reference evidence="11" key="1">
    <citation type="journal article" date="2020" name="Nat. Commun.">
        <title>Large-scale genome sequencing of mycorrhizal fungi provides insights into the early evolution of symbiotic traits.</title>
        <authorList>
            <person name="Miyauchi S."/>
            <person name="Kiss E."/>
            <person name="Kuo A."/>
            <person name="Drula E."/>
            <person name="Kohler A."/>
            <person name="Sanchez-Garcia M."/>
            <person name="Morin E."/>
            <person name="Andreopoulos B."/>
            <person name="Barry K.W."/>
            <person name="Bonito G."/>
            <person name="Buee M."/>
            <person name="Carver A."/>
            <person name="Chen C."/>
            <person name="Cichocki N."/>
            <person name="Clum A."/>
            <person name="Culley D."/>
            <person name="Crous P.W."/>
            <person name="Fauchery L."/>
            <person name="Girlanda M."/>
            <person name="Hayes R.D."/>
            <person name="Keri Z."/>
            <person name="LaButti K."/>
            <person name="Lipzen A."/>
            <person name="Lombard V."/>
            <person name="Magnuson J."/>
            <person name="Maillard F."/>
            <person name="Murat C."/>
            <person name="Nolan M."/>
            <person name="Ohm R.A."/>
            <person name="Pangilinan J."/>
            <person name="Pereira M.F."/>
            <person name="Perotto S."/>
            <person name="Peter M."/>
            <person name="Pfister S."/>
            <person name="Riley R."/>
            <person name="Sitrit Y."/>
            <person name="Stielow J.B."/>
            <person name="Szollosi G."/>
            <person name="Zifcakova L."/>
            <person name="Stursova M."/>
            <person name="Spatafora J.W."/>
            <person name="Tedersoo L."/>
            <person name="Vaario L.M."/>
            <person name="Yamada A."/>
            <person name="Yan M."/>
            <person name="Wang P."/>
            <person name="Xu J."/>
            <person name="Bruns T."/>
            <person name="Baldrian P."/>
            <person name="Vilgalys R."/>
            <person name="Dunand C."/>
            <person name="Henrissat B."/>
            <person name="Grigoriev I.V."/>
            <person name="Hibbett D."/>
            <person name="Nagy L.G."/>
            <person name="Martin F.M."/>
        </authorList>
    </citation>
    <scope>NUCLEOTIDE SEQUENCE</scope>
    <source>
        <strain evidence="11">UH-Tt-Lm1</strain>
    </source>
</reference>
<gene>
    <name evidence="11" type="ORF">BJ322DRAFT_207712</name>
</gene>
<sequence length="832" mass="94019">MERASYSSTLEWPDHNEKGASMDADTLASDIQILNSDTIEAMKYARTMTADEVDEVVDYILEEHENDPNFPPRVLEACWLYKYDEELRSDPTEYQRVYEELKVEVALFTINSPYAEVRAVVDNHDYPEMPASTFRSWFLGTLFVIIGGFINQFFSIRYPGISVGANVAQLLAFPAGKFLEKVLPTCDFTTFGYTWSLNPGEFNMKEQTVITIMANVGFSTPYIAYVVFVQYLPIYFNQPWAGNFGYQLLLALSTNFIGYGLAGLTRRFLVYPSFAIWPSNLATIALNRAFHTETNQVVNGWTISRMRWFMYCFLAMFVYFWFPNYIVQALSYFNWMTWFAPDNVDLAAITGSIGGLGLNPIPTWDWNQFTVTGNPLVNPFYSIFNGFLGTLLTAPIVLAIWYTNTWNTGYIPINNNHVWDNTGSRYQVLKVVNEDSTFNEAGYKAYSPAYLSAGNVFVYGVFFSLYTATITHTILYHRREIFAGFRSLISRKSPFADSRDIHTRLMRGYREVPEYVYLSVLAVSIALGAASIGAFPTHTSPAVVLYGVFLAVIFCIPCGIIMSITNVEITLNVIAELFGGLWFAGDANSMNYFKSYGYITTSQTLHFAQDLKLAHYVHIAPWITFNCQMWATFVSTLVCTAIFNYQMTQIPDVCLATQKDHFSCPGNNTFFTASVLWGTLGPRKMFGPGAIYNGLLWCFPIGAALPIPFYYLRKKFKIFAYFHVPIFLVGGLIWAPFNMANVWPAVPVAYVFNNYIRKRFLGWWSKYNYITSSAFSCGIAVSALVMFFALQQQDIELNWSGNSISFAGVDAAGPIRKTLAPGGHFGPGPGEF</sequence>
<feature type="transmembrane region" description="Helical" evidence="10">
    <location>
        <begin position="346"/>
        <end position="364"/>
    </location>
</feature>
<evidence type="ECO:0000256" key="4">
    <source>
        <dbReference type="ARBA" id="ARBA00022692"/>
    </source>
</evidence>
<feature type="transmembrane region" description="Helical" evidence="10">
    <location>
        <begin position="376"/>
        <end position="402"/>
    </location>
</feature>
<dbReference type="GO" id="GO:0035673">
    <property type="term" value="F:oligopeptide transmembrane transporter activity"/>
    <property type="evidence" value="ECO:0007669"/>
    <property type="project" value="InterPro"/>
</dbReference>
<dbReference type="Pfam" id="PF03169">
    <property type="entry name" value="OPT"/>
    <property type="match status" value="1"/>
</dbReference>
<comment type="similarity">
    <text evidence="2">Belongs to the oligopeptide OPT transporter family.</text>
</comment>
<evidence type="ECO:0000256" key="3">
    <source>
        <dbReference type="ARBA" id="ARBA00022448"/>
    </source>
</evidence>
<feature type="compositionally biased region" description="Polar residues" evidence="9">
    <location>
        <begin position="1"/>
        <end position="10"/>
    </location>
</feature>
<feature type="transmembrane region" description="Helical" evidence="10">
    <location>
        <begin position="769"/>
        <end position="790"/>
    </location>
</feature>
<feature type="transmembrane region" description="Helical" evidence="10">
    <location>
        <begin position="244"/>
        <end position="262"/>
    </location>
</feature>
<keyword evidence="6" id="KW-0653">Protein transport</keyword>
<dbReference type="InterPro" id="IPR004813">
    <property type="entry name" value="OPT"/>
</dbReference>
<comment type="subcellular location">
    <subcellularLocation>
        <location evidence="1">Membrane</location>
        <topology evidence="1">Multi-pass membrane protein</topology>
    </subcellularLocation>
</comment>
<dbReference type="GO" id="GO:0015031">
    <property type="term" value="P:protein transport"/>
    <property type="evidence" value="ECO:0007669"/>
    <property type="project" value="UniProtKB-KW"/>
</dbReference>
<feature type="transmembrane region" description="Helical" evidence="10">
    <location>
        <begin position="137"/>
        <end position="154"/>
    </location>
</feature>
<evidence type="ECO:0000256" key="7">
    <source>
        <dbReference type="ARBA" id="ARBA00022989"/>
    </source>
</evidence>
<keyword evidence="7 10" id="KW-1133">Transmembrane helix</keyword>
<dbReference type="PANTHER" id="PTHR22601">
    <property type="entry name" value="ISP4 LIKE PROTEIN"/>
    <property type="match status" value="1"/>
</dbReference>
<evidence type="ECO:0000313" key="11">
    <source>
        <dbReference type="EMBL" id="KAF9782266.1"/>
    </source>
</evidence>
<dbReference type="EMBL" id="WIUZ02000012">
    <property type="protein sequence ID" value="KAF9782266.1"/>
    <property type="molecule type" value="Genomic_DNA"/>
</dbReference>
<dbReference type="NCBIfam" id="TIGR00728">
    <property type="entry name" value="OPT_sfam"/>
    <property type="match status" value="1"/>
</dbReference>
<keyword evidence="3" id="KW-0813">Transport</keyword>
<evidence type="ECO:0000256" key="10">
    <source>
        <dbReference type="SAM" id="Phobius"/>
    </source>
</evidence>
<proteinExistence type="inferred from homology"/>